<dbReference type="EMBL" id="CAUJNA010001358">
    <property type="protein sequence ID" value="CAJ1386360.1"/>
    <property type="molecule type" value="Genomic_DNA"/>
</dbReference>
<proteinExistence type="predicted"/>
<evidence type="ECO:0000256" key="1">
    <source>
        <dbReference type="SAM" id="SignalP"/>
    </source>
</evidence>
<accession>A0AA36IEV4</accession>
<feature type="signal peptide" evidence="1">
    <location>
        <begin position="1"/>
        <end position="16"/>
    </location>
</feature>
<dbReference type="Pfam" id="PF02225">
    <property type="entry name" value="PA"/>
    <property type="match status" value="1"/>
</dbReference>
<protein>
    <recommendedName>
        <fullName evidence="2">PA domain-containing protein</fullName>
    </recommendedName>
</protein>
<evidence type="ECO:0000313" key="4">
    <source>
        <dbReference type="Proteomes" id="UP001178507"/>
    </source>
</evidence>
<dbReference type="Gene3D" id="3.50.30.30">
    <property type="match status" value="1"/>
</dbReference>
<keyword evidence="4" id="KW-1185">Reference proteome</keyword>
<keyword evidence="1" id="KW-0732">Signal</keyword>
<dbReference type="SUPFAM" id="SSF52025">
    <property type="entry name" value="PA domain"/>
    <property type="match status" value="1"/>
</dbReference>
<dbReference type="InterPro" id="IPR046450">
    <property type="entry name" value="PA_dom_sf"/>
</dbReference>
<reference evidence="3" key="1">
    <citation type="submission" date="2023-08" db="EMBL/GenBank/DDBJ databases">
        <authorList>
            <person name="Chen Y."/>
            <person name="Shah S."/>
            <person name="Dougan E. K."/>
            <person name="Thang M."/>
            <person name="Chan C."/>
        </authorList>
    </citation>
    <scope>NUCLEOTIDE SEQUENCE</scope>
</reference>
<feature type="domain" description="PA" evidence="2">
    <location>
        <begin position="70"/>
        <end position="136"/>
    </location>
</feature>
<organism evidence="3 4">
    <name type="scientific">Effrenium voratum</name>
    <dbReference type="NCBI Taxonomy" id="2562239"/>
    <lineage>
        <taxon>Eukaryota</taxon>
        <taxon>Sar</taxon>
        <taxon>Alveolata</taxon>
        <taxon>Dinophyceae</taxon>
        <taxon>Suessiales</taxon>
        <taxon>Symbiodiniaceae</taxon>
        <taxon>Effrenium</taxon>
    </lineage>
</organism>
<dbReference type="AlphaFoldDB" id="A0AA36IEV4"/>
<dbReference type="InterPro" id="IPR003137">
    <property type="entry name" value="PA_domain"/>
</dbReference>
<feature type="chain" id="PRO_5041403713" description="PA domain-containing protein" evidence="1">
    <location>
        <begin position="17"/>
        <end position="380"/>
    </location>
</feature>
<evidence type="ECO:0000313" key="3">
    <source>
        <dbReference type="EMBL" id="CAJ1386360.1"/>
    </source>
</evidence>
<evidence type="ECO:0000259" key="2">
    <source>
        <dbReference type="Pfam" id="PF02225"/>
    </source>
</evidence>
<sequence length="380" mass="40056">MAWVLLLAQALEISGAAQLCVVKEHVPGSCVEGSAAAFAAPGPGARLRGGLRWAGHGCESDLPSLSEHRAAEILLLRRGRCSFAQKASVAARRGALAAAVLDFEGAATGQAEVQMELVAGTQGQRHLVPLLLLPAAASALLEAAGDLEVELSWGQPAAAATLDLWLPFSAGAAALLKELAPAAGQLGDALQVRPHWRVVALDPAETAGAGAARRCARGLSELCADSETGTAEDLEQAVRLHCVARRHPKLWWQYVESESALSAAQAASVERCVAQEALSLLEDDREAMSWGASDAVAVRINGWRYSGPVQAQTLLQTLCRHISPSPAACEPFLDKDPHPPAGLPAWTLLGLCGVSALLGRSFRRSLRWALGRCLRKDKRL</sequence>
<gene>
    <name evidence="3" type="ORF">EVOR1521_LOCUS12728</name>
</gene>
<name>A0AA36IEV4_9DINO</name>
<comment type="caution">
    <text evidence="3">The sequence shown here is derived from an EMBL/GenBank/DDBJ whole genome shotgun (WGS) entry which is preliminary data.</text>
</comment>
<dbReference type="Proteomes" id="UP001178507">
    <property type="component" value="Unassembled WGS sequence"/>
</dbReference>